<dbReference type="Proteomes" id="UP000649114">
    <property type="component" value="Unassembled WGS sequence"/>
</dbReference>
<keyword evidence="1" id="KW-0472">Membrane</keyword>
<evidence type="ECO:0000313" key="2">
    <source>
        <dbReference type="EMBL" id="KAF4200627.1"/>
    </source>
</evidence>
<proteinExistence type="predicted"/>
<reference evidence="2" key="2">
    <citation type="submission" date="2020-04" db="EMBL/GenBank/DDBJ databases">
        <authorList>
            <person name="Santos R.A.C."/>
            <person name="Steenwyk J.L."/>
            <person name="Rivero-Menendez O."/>
            <person name="Mead M.E."/>
            <person name="Silva L.P."/>
            <person name="Bastos R.W."/>
            <person name="Alastruey-Izquierdo A."/>
            <person name="Goldman G.H."/>
            <person name="Rokas A."/>
        </authorList>
    </citation>
    <scope>NUCLEOTIDE SEQUENCE</scope>
    <source>
        <strain evidence="2">CNM-CM8927</strain>
    </source>
</reference>
<feature type="transmembrane region" description="Helical" evidence="1">
    <location>
        <begin position="53"/>
        <end position="73"/>
    </location>
</feature>
<accession>A0AAN5YFU8</accession>
<organism evidence="2 3">
    <name type="scientific">Aspergillus lentulus</name>
    <dbReference type="NCBI Taxonomy" id="293939"/>
    <lineage>
        <taxon>Eukaryota</taxon>
        <taxon>Fungi</taxon>
        <taxon>Dikarya</taxon>
        <taxon>Ascomycota</taxon>
        <taxon>Pezizomycotina</taxon>
        <taxon>Eurotiomycetes</taxon>
        <taxon>Eurotiomycetidae</taxon>
        <taxon>Eurotiales</taxon>
        <taxon>Aspergillaceae</taxon>
        <taxon>Aspergillus</taxon>
        <taxon>Aspergillus subgen. Fumigati</taxon>
    </lineage>
</organism>
<keyword evidence="1" id="KW-1133">Transmembrane helix</keyword>
<sequence length="125" mass="14393">MDKTDLSNTTQRAVIAPIVLRMEMKPIAEVKAKFPEPDFSSVFKEEDDDIDTIMFLTALHVCPLGLLFVFLDWDIEKEMNSKAAKYDSQNSMLATWPLYIDGTEPQPVRFTAFCDLFKNFEFAQQ</sequence>
<evidence type="ECO:0000256" key="1">
    <source>
        <dbReference type="SAM" id="Phobius"/>
    </source>
</evidence>
<dbReference type="EMBL" id="JAAAPU010000184">
    <property type="protein sequence ID" value="KAF4200627.1"/>
    <property type="molecule type" value="Genomic_DNA"/>
</dbReference>
<protein>
    <submittedName>
        <fullName evidence="2">Uncharacterized protein</fullName>
    </submittedName>
</protein>
<evidence type="ECO:0000313" key="3">
    <source>
        <dbReference type="Proteomes" id="UP000649114"/>
    </source>
</evidence>
<name>A0AAN5YFU8_ASPLE</name>
<gene>
    <name evidence="2" type="ORF">CNMCM8927_002778</name>
</gene>
<keyword evidence="1" id="KW-0812">Transmembrane</keyword>
<dbReference type="AlphaFoldDB" id="A0AAN5YFU8"/>
<comment type="caution">
    <text evidence="2">The sequence shown here is derived from an EMBL/GenBank/DDBJ whole genome shotgun (WGS) entry which is preliminary data.</text>
</comment>
<reference evidence="2" key="1">
    <citation type="journal article" date="2020" name="bioRxiv">
        <title>Genomic and phenotypic heterogeneity of clinical isolates of the human pathogens Aspergillus fumigatus, Aspergillus lentulus and Aspergillus fumigatiaffinis.</title>
        <authorList>
            <person name="dos Santos R.A.C."/>
            <person name="Steenwyk J.L."/>
            <person name="Rivero-Menendez O."/>
            <person name="Mead M.E."/>
            <person name="Silva L.P."/>
            <person name="Bastos R.W."/>
            <person name="Alastruey-Izquierdo A."/>
            <person name="Goldman G.H."/>
            <person name="Rokas A."/>
        </authorList>
    </citation>
    <scope>NUCLEOTIDE SEQUENCE</scope>
    <source>
        <strain evidence="2">CNM-CM8927</strain>
    </source>
</reference>